<gene>
    <name evidence="3" type="ORF">MMAGJ_10040</name>
</gene>
<dbReference type="RefSeq" id="WP_036433796.1">
    <property type="nucleotide sequence ID" value="NZ_AP022567.1"/>
</dbReference>
<evidence type="ECO:0008006" key="5">
    <source>
        <dbReference type="Google" id="ProtNLM"/>
    </source>
</evidence>
<accession>A0ABM7HMI3</accession>
<keyword evidence="2" id="KW-1133">Transmembrane helix</keyword>
<proteinExistence type="predicted"/>
<evidence type="ECO:0000256" key="1">
    <source>
        <dbReference type="SAM" id="MobiDB-lite"/>
    </source>
</evidence>
<reference evidence="3 4" key="1">
    <citation type="journal article" date="2019" name="Emerg. Microbes Infect.">
        <title>Comprehensive subspecies identification of 175 nontuberculous mycobacteria species based on 7547 genomic profiles.</title>
        <authorList>
            <person name="Matsumoto Y."/>
            <person name="Kinjo T."/>
            <person name="Motooka D."/>
            <person name="Nabeya D."/>
            <person name="Jung N."/>
            <person name="Uechi K."/>
            <person name="Horii T."/>
            <person name="Iida T."/>
            <person name="Fujita J."/>
            <person name="Nakamura S."/>
        </authorList>
    </citation>
    <scope>NUCLEOTIDE SEQUENCE [LARGE SCALE GENOMIC DNA]</scope>
    <source>
        <strain evidence="3 4">JCM 12375</strain>
    </source>
</reference>
<feature type="transmembrane region" description="Helical" evidence="2">
    <location>
        <begin position="12"/>
        <end position="35"/>
    </location>
</feature>
<protein>
    <recommendedName>
        <fullName evidence="5">SLATT domain-containing protein</fullName>
    </recommendedName>
</protein>
<keyword evidence="2" id="KW-0472">Membrane</keyword>
<name>A0ABM7HMI3_MYCME</name>
<keyword evidence="2" id="KW-0812">Transmembrane</keyword>
<keyword evidence="4" id="KW-1185">Reference proteome</keyword>
<dbReference type="Proteomes" id="UP000465622">
    <property type="component" value="Chromosome"/>
</dbReference>
<organism evidence="3 4">
    <name type="scientific">Mycolicibacterium mageritense</name>
    <name type="common">Mycobacterium mageritense</name>
    <dbReference type="NCBI Taxonomy" id="53462"/>
    <lineage>
        <taxon>Bacteria</taxon>
        <taxon>Bacillati</taxon>
        <taxon>Actinomycetota</taxon>
        <taxon>Actinomycetes</taxon>
        <taxon>Mycobacteriales</taxon>
        <taxon>Mycobacteriaceae</taxon>
        <taxon>Mycolicibacterium</taxon>
    </lineage>
</organism>
<evidence type="ECO:0000313" key="4">
    <source>
        <dbReference type="Proteomes" id="UP000465622"/>
    </source>
</evidence>
<sequence length="174" mass="20291">MSLTDNDIKLIVGASAAVSALSVAFLSAALARIFAQRDRRRQMYGEAFRTALAWHEMVYRVRRRDNTDEHDRVLVDKFHELQERLDYYEGWIGSESKYMRRSYRKLVNAEKSSTASDLNVAWDKPGKKGNADSEDNHPAVERAIRDGYLRDVRGHLSLQPWRWLFVAFRNWSEP</sequence>
<dbReference type="EMBL" id="AP022567">
    <property type="protein sequence ID" value="BBX31722.1"/>
    <property type="molecule type" value="Genomic_DNA"/>
</dbReference>
<feature type="region of interest" description="Disordered" evidence="1">
    <location>
        <begin position="118"/>
        <end position="138"/>
    </location>
</feature>
<feature type="compositionally biased region" description="Basic and acidic residues" evidence="1">
    <location>
        <begin position="124"/>
        <end position="138"/>
    </location>
</feature>
<evidence type="ECO:0000313" key="3">
    <source>
        <dbReference type="EMBL" id="BBX31722.1"/>
    </source>
</evidence>
<evidence type="ECO:0000256" key="2">
    <source>
        <dbReference type="SAM" id="Phobius"/>
    </source>
</evidence>